<protein>
    <submittedName>
        <fullName evidence="3">Uncharacterized protein</fullName>
    </submittedName>
</protein>
<name>A0A261SKX4_9BORD</name>
<sequence>MRSYVCEARLLAAIAGLLPSIARAADGFDCADVRPSMAAVLREMLHPCETADIAARIERCVEAGLAVQEVDALARLRLGYAKRRQGLERICSDLVSRLCWDGAERGGLLLPLFLDALARSLESCSVRAISRAACEMAALFSAETDGPESVPLPSRDGSASVPLSLPDTLAAMSDHELSCFRAVTASLELPDWKTRNSAWREAYACRIADSDEAMQAGAQRLLQLLRLRGVGVDALLRALRDLVDIVHARNTRSESMGLLDVDIWSDEAIRARADAILARATAQTAWDHAITVLTGPAAPLVMRALRAAHGGMARGQGQETAFEWPSAGRAHGWRLRIAIVWLEAVHAALWRRWMLLADVSPWTVLQPTQPQPAQSQLTIPQSSAPPAWQGCPPDRWPPMLRMALAGEFGVLLPARPALPPVVLGMNVEQAFLHACSVLSARLFETGKRAPRFVRHAIDAGGGPGGAGRTLLVCRDFLADALERVCLSFGIGGVNAQGLAVRAGLSPWAGVEGGRDIAVRQALRALLLLAGPRDARRLTALLNRVLAQPVRCVLAMMGRDAPICVGDERAYLPRDSGSQIHVDVTRLPDGAYRFDVAVCFEQLRCVEVDEPCGGRRRIPLDPRVSRVCASYAVQAAPGFSRFSYLLGSAGFRYRLIAREPSIAVAPR</sequence>
<evidence type="ECO:0000313" key="3">
    <source>
        <dbReference type="EMBL" id="OZI37815.1"/>
    </source>
</evidence>
<dbReference type="Proteomes" id="UP000216020">
    <property type="component" value="Unassembled WGS sequence"/>
</dbReference>
<accession>A0A261SKX4</accession>
<organism evidence="3 4">
    <name type="scientific">Bordetella genomosp. 10</name>
    <dbReference type="NCBI Taxonomy" id="1416804"/>
    <lineage>
        <taxon>Bacteria</taxon>
        <taxon>Pseudomonadati</taxon>
        <taxon>Pseudomonadota</taxon>
        <taxon>Betaproteobacteria</taxon>
        <taxon>Burkholderiales</taxon>
        <taxon>Alcaligenaceae</taxon>
        <taxon>Bordetella</taxon>
    </lineage>
</organism>
<keyword evidence="2" id="KW-0732">Signal</keyword>
<feature type="compositionally biased region" description="Polar residues" evidence="1">
    <location>
        <begin position="371"/>
        <end position="384"/>
    </location>
</feature>
<feature type="signal peptide" evidence="2">
    <location>
        <begin position="1"/>
        <end position="24"/>
    </location>
</feature>
<dbReference type="EMBL" id="NEVM01000001">
    <property type="protein sequence ID" value="OZI37815.1"/>
    <property type="molecule type" value="Genomic_DNA"/>
</dbReference>
<gene>
    <name evidence="3" type="ORF">CAL29_05410</name>
</gene>
<evidence type="ECO:0000256" key="2">
    <source>
        <dbReference type="SAM" id="SignalP"/>
    </source>
</evidence>
<keyword evidence="4" id="KW-1185">Reference proteome</keyword>
<comment type="caution">
    <text evidence="3">The sequence shown here is derived from an EMBL/GenBank/DDBJ whole genome shotgun (WGS) entry which is preliminary data.</text>
</comment>
<feature type="region of interest" description="Disordered" evidence="1">
    <location>
        <begin position="371"/>
        <end position="391"/>
    </location>
</feature>
<evidence type="ECO:0000256" key="1">
    <source>
        <dbReference type="SAM" id="MobiDB-lite"/>
    </source>
</evidence>
<evidence type="ECO:0000313" key="4">
    <source>
        <dbReference type="Proteomes" id="UP000216020"/>
    </source>
</evidence>
<reference evidence="4" key="1">
    <citation type="submission" date="2017-05" db="EMBL/GenBank/DDBJ databases">
        <title>Complete and WGS of Bordetella genogroups.</title>
        <authorList>
            <person name="Spilker T."/>
            <person name="Lipuma J."/>
        </authorList>
    </citation>
    <scope>NUCLEOTIDE SEQUENCE [LARGE SCALE GENOMIC DNA]</scope>
    <source>
        <strain evidence="4">AU16122</strain>
    </source>
</reference>
<proteinExistence type="predicted"/>
<feature type="chain" id="PRO_5012831032" evidence="2">
    <location>
        <begin position="25"/>
        <end position="666"/>
    </location>
</feature>
<dbReference type="AlphaFoldDB" id="A0A261SKX4"/>